<evidence type="ECO:0000256" key="3">
    <source>
        <dbReference type="ARBA" id="ARBA00035112"/>
    </source>
</evidence>
<dbReference type="GeneID" id="92069300"/>
<evidence type="ECO:0000313" key="5">
    <source>
        <dbReference type="EMBL" id="KAK7965739.1"/>
    </source>
</evidence>
<proteinExistence type="inferred from homology"/>
<accession>A0ABR1QSU9</accession>
<evidence type="ECO:0000313" key="6">
    <source>
        <dbReference type="Proteomes" id="UP001391051"/>
    </source>
</evidence>
<keyword evidence="4" id="KW-0472">Membrane</keyword>
<sequence length="220" mass="25093">MFGIHAHKYTPLSDEQAVDKKELRTLAWKLVAIFKLLLLVFTFLVVASVGFLAGRRSLDSQEVGGLHRLTASRGATVDNEFRAFAYNETFGADSKQSAQAWKELIPRHGGFFKHPTLAPEKSVFSVFHQLHCLNGIREGYWMLYLAMNQQRVLKDEEMPKMTAPRHFRHCIDLLRQVLMCQPDLTVEVKNVTIGGVKGFGTVHQCKDWDQLITFTKEWGT</sequence>
<comment type="pathway">
    <text evidence="1">Mycotoxin biosynthesis.</text>
</comment>
<keyword evidence="2" id="KW-0560">Oxidoreductase</keyword>
<name>A0ABR1QSU9_9PEZI</name>
<protein>
    <recommendedName>
        <fullName evidence="7">Oxidase ustYa</fullName>
    </recommendedName>
</protein>
<dbReference type="RefSeq" id="XP_066705131.1">
    <property type="nucleotide sequence ID" value="XM_066836238.1"/>
</dbReference>
<comment type="caution">
    <text evidence="5">The sequence shown here is derived from an EMBL/GenBank/DDBJ whole genome shotgun (WGS) entry which is preliminary data.</text>
</comment>
<keyword evidence="6" id="KW-1185">Reference proteome</keyword>
<reference evidence="5 6" key="1">
    <citation type="submission" date="2023-01" db="EMBL/GenBank/DDBJ databases">
        <title>Analysis of 21 Apiospora genomes using comparative genomics revels a genus with tremendous synthesis potential of carbohydrate active enzymes and secondary metabolites.</title>
        <authorList>
            <person name="Sorensen T."/>
        </authorList>
    </citation>
    <scope>NUCLEOTIDE SEQUENCE [LARGE SCALE GENOMIC DNA]</scope>
    <source>
        <strain evidence="5 6">CBS 24483</strain>
    </source>
</reference>
<evidence type="ECO:0008006" key="7">
    <source>
        <dbReference type="Google" id="ProtNLM"/>
    </source>
</evidence>
<dbReference type="EMBL" id="JAQQWE010000001">
    <property type="protein sequence ID" value="KAK7965739.1"/>
    <property type="molecule type" value="Genomic_DNA"/>
</dbReference>
<evidence type="ECO:0000256" key="4">
    <source>
        <dbReference type="SAM" id="Phobius"/>
    </source>
</evidence>
<keyword evidence="4" id="KW-0812">Transmembrane</keyword>
<evidence type="ECO:0000256" key="1">
    <source>
        <dbReference type="ARBA" id="ARBA00004685"/>
    </source>
</evidence>
<dbReference type="PANTHER" id="PTHR33365:SF11">
    <property type="entry name" value="TAT PATHWAY SIGNAL SEQUENCE"/>
    <property type="match status" value="1"/>
</dbReference>
<organism evidence="5 6">
    <name type="scientific">Apiospora aurea</name>
    <dbReference type="NCBI Taxonomy" id="335848"/>
    <lineage>
        <taxon>Eukaryota</taxon>
        <taxon>Fungi</taxon>
        <taxon>Dikarya</taxon>
        <taxon>Ascomycota</taxon>
        <taxon>Pezizomycotina</taxon>
        <taxon>Sordariomycetes</taxon>
        <taxon>Xylariomycetidae</taxon>
        <taxon>Amphisphaeriales</taxon>
        <taxon>Apiosporaceae</taxon>
        <taxon>Apiospora</taxon>
    </lineage>
</organism>
<dbReference type="Pfam" id="PF11807">
    <property type="entry name" value="UstYa"/>
    <property type="match status" value="1"/>
</dbReference>
<dbReference type="Proteomes" id="UP001391051">
    <property type="component" value="Unassembled WGS sequence"/>
</dbReference>
<dbReference type="PANTHER" id="PTHR33365">
    <property type="entry name" value="YALI0B05434P"/>
    <property type="match status" value="1"/>
</dbReference>
<feature type="transmembrane region" description="Helical" evidence="4">
    <location>
        <begin position="30"/>
        <end position="53"/>
    </location>
</feature>
<keyword evidence="4" id="KW-1133">Transmembrane helix</keyword>
<evidence type="ECO:0000256" key="2">
    <source>
        <dbReference type="ARBA" id="ARBA00023002"/>
    </source>
</evidence>
<comment type="similarity">
    <text evidence="3">Belongs to the ustYa family.</text>
</comment>
<dbReference type="InterPro" id="IPR021765">
    <property type="entry name" value="UstYa-like"/>
</dbReference>
<gene>
    <name evidence="5" type="ORF">PG986_000016</name>
</gene>